<dbReference type="EMBL" id="CP021170">
    <property type="protein sequence ID" value="ARR10735.1"/>
    <property type="molecule type" value="Genomic_DNA"/>
</dbReference>
<keyword evidence="1" id="KW-0614">Plasmid</keyword>
<proteinExistence type="predicted"/>
<dbReference type="Proteomes" id="UP000078148">
    <property type="component" value="Plasmid unnamed1"/>
</dbReference>
<dbReference type="KEGG" id="pbv:AR543_p0127"/>
<keyword evidence="2" id="KW-1185">Reference proteome</keyword>
<dbReference type="AlphaFoldDB" id="A0A1X9T430"/>
<name>A0A1X9T430_9BACL</name>
<evidence type="ECO:0000313" key="1">
    <source>
        <dbReference type="EMBL" id="ARR10735.1"/>
    </source>
</evidence>
<gene>
    <name evidence="1" type="ORF">AR543_p0127</name>
</gene>
<accession>A0A1X9T430</accession>
<sequence length="96" mass="10966">MFGLSKPRARRRSRPASLSPADIDRCVSLILNCDAVHVDSADQAKAIVEVARKKGLDFEYEHTPHHPLYRHTVRNLILVDPEKTLNARREPIERSI</sequence>
<organism evidence="1 2">
    <name type="scientific">Paenibacillus bovis</name>
    <dbReference type="NCBI Taxonomy" id="1616788"/>
    <lineage>
        <taxon>Bacteria</taxon>
        <taxon>Bacillati</taxon>
        <taxon>Bacillota</taxon>
        <taxon>Bacilli</taxon>
        <taxon>Bacillales</taxon>
        <taxon>Paenibacillaceae</taxon>
        <taxon>Paenibacillus</taxon>
    </lineage>
</organism>
<geneLocation type="plasmid" evidence="1 2">
    <name>unnamed1</name>
</geneLocation>
<reference evidence="1 2" key="1">
    <citation type="journal article" date="2016" name="Int. J. Syst. Evol. Microbiol.">
        <title>Paenibacillus damxungensis sp. nov., isolated from raw yak (Bos grunniens) milk.</title>
        <authorList>
            <person name="Wu Z."/>
            <person name="Gao C."/>
            <person name="Han J."/>
            <person name="Liu Z."/>
        </authorList>
    </citation>
    <scope>NUCLEOTIDE SEQUENCE [LARGE SCALE GENOMIC DNA]</scope>
    <source>
        <strain evidence="1 2">BD3526</strain>
        <plasmid evidence="1 2">unnamed1</plasmid>
    </source>
</reference>
<protein>
    <submittedName>
        <fullName evidence="1">Uncharacterized protein</fullName>
    </submittedName>
</protein>
<evidence type="ECO:0000313" key="2">
    <source>
        <dbReference type="Proteomes" id="UP000078148"/>
    </source>
</evidence>